<name>A0ABR1R079_9PEZI</name>
<dbReference type="EMBL" id="JAQQWI010000024">
    <property type="protein sequence ID" value="KAK7994370.1"/>
    <property type="molecule type" value="Genomic_DNA"/>
</dbReference>
<proteinExistence type="predicted"/>
<evidence type="ECO:0000313" key="2">
    <source>
        <dbReference type="EMBL" id="KAK7994370.1"/>
    </source>
</evidence>
<dbReference type="Proteomes" id="UP001396898">
    <property type="component" value="Unassembled WGS sequence"/>
</dbReference>
<gene>
    <name evidence="2" type="ORF">PG991_015958</name>
</gene>
<organism evidence="2 3">
    <name type="scientific">Apiospora marii</name>
    <dbReference type="NCBI Taxonomy" id="335849"/>
    <lineage>
        <taxon>Eukaryota</taxon>
        <taxon>Fungi</taxon>
        <taxon>Dikarya</taxon>
        <taxon>Ascomycota</taxon>
        <taxon>Pezizomycotina</taxon>
        <taxon>Sordariomycetes</taxon>
        <taxon>Xylariomycetidae</taxon>
        <taxon>Amphisphaeriales</taxon>
        <taxon>Apiosporaceae</taxon>
        <taxon>Apiospora</taxon>
    </lineage>
</organism>
<comment type="caution">
    <text evidence="2">The sequence shown here is derived from an EMBL/GenBank/DDBJ whole genome shotgun (WGS) entry which is preliminary data.</text>
</comment>
<sequence>MGLLLVNTAAAAAGADWDSGSVRPERPRKLERDKARPRRVRSTVGILGALEANDDRHERAWQLSQARIANGFVPLANWIPPSEAASRKAKAWADTSPS</sequence>
<reference evidence="2 3" key="1">
    <citation type="submission" date="2023-01" db="EMBL/GenBank/DDBJ databases">
        <title>Analysis of 21 Apiospora genomes using comparative genomics revels a genus with tremendous synthesis potential of carbohydrate active enzymes and secondary metabolites.</title>
        <authorList>
            <person name="Sorensen T."/>
        </authorList>
    </citation>
    <scope>NUCLEOTIDE SEQUENCE [LARGE SCALE GENOMIC DNA]</scope>
    <source>
        <strain evidence="2 3">CBS 20057</strain>
    </source>
</reference>
<evidence type="ECO:0000256" key="1">
    <source>
        <dbReference type="SAM" id="MobiDB-lite"/>
    </source>
</evidence>
<evidence type="ECO:0000313" key="3">
    <source>
        <dbReference type="Proteomes" id="UP001396898"/>
    </source>
</evidence>
<accession>A0ABR1R079</accession>
<protein>
    <submittedName>
        <fullName evidence="2">Uncharacterized protein</fullName>
    </submittedName>
</protein>
<keyword evidence="3" id="KW-1185">Reference proteome</keyword>
<feature type="region of interest" description="Disordered" evidence="1">
    <location>
        <begin position="12"/>
        <end position="37"/>
    </location>
</feature>
<feature type="compositionally biased region" description="Basic and acidic residues" evidence="1">
    <location>
        <begin position="23"/>
        <end position="34"/>
    </location>
</feature>